<evidence type="ECO:0000313" key="2">
    <source>
        <dbReference type="Proteomes" id="UP001607221"/>
    </source>
</evidence>
<accession>A0ABW7J4X7</accession>
<dbReference type="EMBL" id="JBIHSE010000001">
    <property type="protein sequence ID" value="MFH0271369.1"/>
    <property type="molecule type" value="Genomic_DNA"/>
</dbReference>
<name>A0ABW7J4X7_9VIBR</name>
<reference evidence="1 2" key="1">
    <citation type="submission" date="2024-10" db="EMBL/GenBank/DDBJ databases">
        <authorList>
            <person name="Yibar A."/>
            <person name="Saticioglu I.B."/>
            <person name="Duman M."/>
            <person name="Ajmi N."/>
            <person name="Gurler F."/>
            <person name="Ay H."/>
            <person name="Onuk E."/>
            <person name="Guler S."/>
            <person name="Romalde J.L."/>
        </authorList>
    </citation>
    <scope>NUCLEOTIDE SEQUENCE [LARGE SCALE GENOMIC DNA]</scope>
    <source>
        <strain evidence="1 2">1-TCBS-A</strain>
    </source>
</reference>
<protein>
    <recommendedName>
        <fullName evidence="3">N-acetylmuramoyl-L-alanine amidase</fullName>
    </recommendedName>
</protein>
<sequence length="42" mass="4815">MSGKWEMGNGKWEMGNGKWEMGEFVARETESNKKGELMLSFS</sequence>
<keyword evidence="2" id="KW-1185">Reference proteome</keyword>
<evidence type="ECO:0008006" key="3">
    <source>
        <dbReference type="Google" id="ProtNLM"/>
    </source>
</evidence>
<comment type="caution">
    <text evidence="1">The sequence shown here is derived from an EMBL/GenBank/DDBJ whole genome shotgun (WGS) entry which is preliminary data.</text>
</comment>
<evidence type="ECO:0000313" key="1">
    <source>
        <dbReference type="EMBL" id="MFH0271369.1"/>
    </source>
</evidence>
<organism evidence="1 2">
    <name type="scientific">Vibrio jasicida</name>
    <dbReference type="NCBI Taxonomy" id="766224"/>
    <lineage>
        <taxon>Bacteria</taxon>
        <taxon>Pseudomonadati</taxon>
        <taxon>Pseudomonadota</taxon>
        <taxon>Gammaproteobacteria</taxon>
        <taxon>Vibrionales</taxon>
        <taxon>Vibrionaceae</taxon>
        <taxon>Vibrio</taxon>
    </lineage>
</organism>
<dbReference type="RefSeq" id="WP_265102050.1">
    <property type="nucleotide sequence ID" value="NZ_JBIHSE010000001.1"/>
</dbReference>
<dbReference type="GeneID" id="80258292"/>
<proteinExistence type="predicted"/>
<gene>
    <name evidence="1" type="ORF">ACGRHZ_08495</name>
</gene>
<dbReference type="Proteomes" id="UP001607221">
    <property type="component" value="Unassembled WGS sequence"/>
</dbReference>